<dbReference type="EMBL" id="JARJLG010000067">
    <property type="protein sequence ID" value="KAJ7754302.1"/>
    <property type="molecule type" value="Genomic_DNA"/>
</dbReference>
<evidence type="ECO:0000313" key="5">
    <source>
        <dbReference type="Proteomes" id="UP001215280"/>
    </source>
</evidence>
<feature type="region of interest" description="Disordered" evidence="1">
    <location>
        <begin position="703"/>
        <end position="740"/>
    </location>
</feature>
<dbReference type="Pfam" id="PF20153">
    <property type="entry name" value="DUF6535"/>
    <property type="match status" value="1"/>
</dbReference>
<keyword evidence="5" id="KW-1185">Reference proteome</keyword>
<accession>A0AAD7J3F8</accession>
<dbReference type="InterPro" id="IPR045338">
    <property type="entry name" value="DUF6535"/>
</dbReference>
<dbReference type="AlphaFoldDB" id="A0AAD7J3F8"/>
<feature type="transmembrane region" description="Helical" evidence="2">
    <location>
        <begin position="71"/>
        <end position="91"/>
    </location>
</feature>
<evidence type="ECO:0000256" key="1">
    <source>
        <dbReference type="SAM" id="MobiDB-lite"/>
    </source>
</evidence>
<protein>
    <recommendedName>
        <fullName evidence="3">DUF6535 domain-containing protein</fullName>
    </recommendedName>
</protein>
<keyword evidence="2" id="KW-1133">Transmembrane helix</keyword>
<feature type="transmembrane region" description="Helical" evidence="2">
    <location>
        <begin position="200"/>
        <end position="220"/>
    </location>
</feature>
<gene>
    <name evidence="4" type="ORF">DFH07DRAFT_501345</name>
</gene>
<evidence type="ECO:0000259" key="3">
    <source>
        <dbReference type="Pfam" id="PF20153"/>
    </source>
</evidence>
<comment type="caution">
    <text evidence="4">The sequence shown here is derived from an EMBL/GenBank/DDBJ whole genome shotgun (WGS) entry which is preliminary data.</text>
</comment>
<proteinExistence type="predicted"/>
<feature type="transmembrane region" description="Helical" evidence="2">
    <location>
        <begin position="232"/>
        <end position="257"/>
    </location>
</feature>
<feature type="transmembrane region" description="Helical" evidence="2">
    <location>
        <begin position="143"/>
        <end position="165"/>
    </location>
</feature>
<name>A0AAD7J3F8_9AGAR</name>
<evidence type="ECO:0000256" key="2">
    <source>
        <dbReference type="SAM" id="Phobius"/>
    </source>
</evidence>
<organism evidence="4 5">
    <name type="scientific">Mycena maculata</name>
    <dbReference type="NCBI Taxonomy" id="230809"/>
    <lineage>
        <taxon>Eukaryota</taxon>
        <taxon>Fungi</taxon>
        <taxon>Dikarya</taxon>
        <taxon>Basidiomycota</taxon>
        <taxon>Agaricomycotina</taxon>
        <taxon>Agaricomycetes</taxon>
        <taxon>Agaricomycetidae</taxon>
        <taxon>Agaricales</taxon>
        <taxon>Marasmiineae</taxon>
        <taxon>Mycenaceae</taxon>
        <taxon>Mycena</taxon>
    </lineage>
</organism>
<feature type="domain" description="DUF6535" evidence="3">
    <location>
        <begin position="46"/>
        <end position="221"/>
    </location>
</feature>
<evidence type="ECO:0000313" key="4">
    <source>
        <dbReference type="EMBL" id="KAJ7754302.1"/>
    </source>
</evidence>
<reference evidence="4" key="1">
    <citation type="submission" date="2023-03" db="EMBL/GenBank/DDBJ databases">
        <title>Massive genome expansion in bonnet fungi (Mycena s.s.) driven by repeated elements and novel gene families across ecological guilds.</title>
        <authorList>
            <consortium name="Lawrence Berkeley National Laboratory"/>
            <person name="Harder C.B."/>
            <person name="Miyauchi S."/>
            <person name="Viragh M."/>
            <person name="Kuo A."/>
            <person name="Thoen E."/>
            <person name="Andreopoulos B."/>
            <person name="Lu D."/>
            <person name="Skrede I."/>
            <person name="Drula E."/>
            <person name="Henrissat B."/>
            <person name="Morin E."/>
            <person name="Kohler A."/>
            <person name="Barry K."/>
            <person name="LaButti K."/>
            <person name="Morin E."/>
            <person name="Salamov A."/>
            <person name="Lipzen A."/>
            <person name="Mereny Z."/>
            <person name="Hegedus B."/>
            <person name="Baldrian P."/>
            <person name="Stursova M."/>
            <person name="Weitz H."/>
            <person name="Taylor A."/>
            <person name="Grigoriev I.V."/>
            <person name="Nagy L.G."/>
            <person name="Martin F."/>
            <person name="Kauserud H."/>
        </authorList>
    </citation>
    <scope>NUCLEOTIDE SEQUENCE</scope>
    <source>
        <strain evidence="4">CBHHK188m</strain>
    </source>
</reference>
<keyword evidence="2" id="KW-0472">Membrane</keyword>
<dbReference type="Proteomes" id="UP001215280">
    <property type="component" value="Unassembled WGS sequence"/>
</dbReference>
<keyword evidence="2" id="KW-0812">Transmembrane</keyword>
<sequence length="740" mass="80893">MKSDDVALSELGSILELLRRIDERQASADTSQQPIPEVPASSSSAWNPLLRSALDVIEPTVNRWRGSLDTLLIFIGLFSAIVTALFVQSVTSLSQDPAARTNELLANLTEIIISLSNVDFATLHTLAPSRFEPDTDSVRLNVYWSLSLIISVSIAALAVTCRGFLAGITRSDHSQASKKFTEISSRWQETNVLLGPSVEILPQLMFLPVMLFVAGLLDNLYSSALDGKQLSIPILVASTISSACVAALALFLVYTFLDGVLRPDASAFHSSAAHAALNTMKRLSWRQGPTPHTGEEPLDTLLTAQDRETYHKVLQLTHDDYSLDRASACLNHHVSSREYGRSPALSDMEVDTILHLLSPDASVRSNLTAAEALIKLRSYVDPLARLVTYKQLAQLLDALIENADRQAARSPTPAVLWDSKFTQAMTALMQSYDTSAPVLGILCSTHVTLSLTPYFTRHVYGLIDYAFSALQTKLAEEGQKYCFAPSEDADGMLLDVVLGSAMQAVPSNIAVGRLLTAIIFVLPNHQSTALALLRWLCRQEPDEVAVQSCSMLHQLTKTRVHNLGEDGKVAGLLRVLEETNQAIDHPDFSRPLHAGLKLLALLRDSFPGLDIFECSAFIRSLQGLVPATFRPLTRFGSAYSETIRELRAIRRWVQYFVVAGGEIRKVAAKFELLANFQLLLDEDISGSNPAGWASAPTDVRFAMSGPERPGLTNERADDVIGETSLQDEPAPMNPGSVESF</sequence>